<dbReference type="InterPro" id="IPR016120">
    <property type="entry name" value="Sig_transdc_His_kin_SpoOB"/>
</dbReference>
<evidence type="ECO:0000256" key="3">
    <source>
        <dbReference type="ARBA" id="ARBA00022777"/>
    </source>
</evidence>
<organism evidence="5 6">
    <name type="scientific">Peribacillus deserti</name>
    <dbReference type="NCBI Taxonomy" id="673318"/>
    <lineage>
        <taxon>Bacteria</taxon>
        <taxon>Bacillati</taxon>
        <taxon>Bacillota</taxon>
        <taxon>Bacilli</taxon>
        <taxon>Bacillales</taxon>
        <taxon>Bacillaceae</taxon>
        <taxon>Peribacillus</taxon>
    </lineage>
</organism>
<evidence type="ECO:0000313" key="6">
    <source>
        <dbReference type="Proteomes" id="UP000234748"/>
    </source>
</evidence>
<proteinExistence type="predicted"/>
<dbReference type="SMART" id="SM01317">
    <property type="entry name" value="SPOB_ab"/>
    <property type="match status" value="1"/>
</dbReference>
<comment type="caution">
    <text evidence="5">The sequence shown here is derived from an EMBL/GenBank/DDBJ whole genome shotgun (WGS) entry which is preliminary data.</text>
</comment>
<protein>
    <submittedName>
        <fullName evidence="5">Sporulation protein</fullName>
    </submittedName>
</protein>
<dbReference type="Pfam" id="PF14689">
    <property type="entry name" value="SPOB_a"/>
    <property type="match status" value="1"/>
</dbReference>
<dbReference type="GO" id="GO:0000155">
    <property type="term" value="F:phosphorelay sensor kinase activity"/>
    <property type="evidence" value="ECO:0007669"/>
    <property type="project" value="InterPro"/>
</dbReference>
<reference evidence="5 6" key="1">
    <citation type="submission" date="2017-11" db="EMBL/GenBank/DDBJ databases">
        <title>Comparitive Functional Genomics of Dry Heat Resistant strains isolated from the Viking Spacecraft.</title>
        <authorList>
            <person name="Seuylemezian A."/>
            <person name="Cooper K."/>
            <person name="Vaishampayan P."/>
        </authorList>
    </citation>
    <scope>NUCLEOTIDE SEQUENCE [LARGE SCALE GENOMIC DNA]</scope>
    <source>
        <strain evidence="5 6">V1-29</strain>
    </source>
</reference>
<sequence>MEKEWNIIDAMRHSRHDWLNKIQLIKGNLELNKIDRAKAIIEEIIIESQSEAMLSQLNMPLFSELLLTGNWNGYSFKIEYELLGSGNAGPELDKSLTHWTKELFLNIETVIEPFLESTLTISIFKEAKNIRFLYELQGNITSEEKIKSFSKQKHHGLQINLLSMKRGELSIEVMADC</sequence>
<dbReference type="EMBL" id="PGUY01000027">
    <property type="protein sequence ID" value="PLT30133.1"/>
    <property type="molecule type" value="Genomic_DNA"/>
</dbReference>
<dbReference type="SUPFAM" id="SSF55890">
    <property type="entry name" value="Sporulation response regulatory protein Spo0B"/>
    <property type="match status" value="1"/>
</dbReference>
<dbReference type="RefSeq" id="WP_101641317.1">
    <property type="nucleotide sequence ID" value="NZ_PGUY01000027.1"/>
</dbReference>
<dbReference type="Proteomes" id="UP000234748">
    <property type="component" value="Unassembled WGS sequence"/>
</dbReference>
<dbReference type="InterPro" id="IPR039506">
    <property type="entry name" value="SPOB_a"/>
</dbReference>
<keyword evidence="1" id="KW-0597">Phosphoprotein</keyword>
<dbReference type="InterPro" id="IPR037100">
    <property type="entry name" value="Spo0B_C_sf"/>
</dbReference>
<evidence type="ECO:0000256" key="2">
    <source>
        <dbReference type="ARBA" id="ARBA00022679"/>
    </source>
</evidence>
<dbReference type="AlphaFoldDB" id="A0A2N5M765"/>
<keyword evidence="2" id="KW-0808">Transferase</keyword>
<keyword evidence="3" id="KW-0418">Kinase</keyword>
<dbReference type="Gene3D" id="1.10.287.130">
    <property type="match status" value="1"/>
</dbReference>
<accession>A0A2N5M765</accession>
<dbReference type="Pfam" id="PF14682">
    <property type="entry name" value="SPOB_ab"/>
    <property type="match status" value="1"/>
</dbReference>
<evidence type="ECO:0000256" key="1">
    <source>
        <dbReference type="ARBA" id="ARBA00022553"/>
    </source>
</evidence>
<feature type="domain" description="Sporulation initiation phosphotransferase B C-terminal" evidence="4">
    <location>
        <begin position="59"/>
        <end position="171"/>
    </location>
</feature>
<evidence type="ECO:0000313" key="5">
    <source>
        <dbReference type="EMBL" id="PLT30133.1"/>
    </source>
</evidence>
<evidence type="ECO:0000259" key="4">
    <source>
        <dbReference type="SMART" id="SM01317"/>
    </source>
</evidence>
<dbReference type="Gene3D" id="3.30.565.30">
    <property type="entry name" value="Sporulation initiation phosphotransferase B (SpoOB), C-terminal domain"/>
    <property type="match status" value="1"/>
</dbReference>
<keyword evidence="6" id="KW-1185">Reference proteome</keyword>
<gene>
    <name evidence="5" type="ORF">CUU66_08805</name>
</gene>
<dbReference type="InterPro" id="IPR016122">
    <property type="entry name" value="SpoOB_C"/>
</dbReference>
<name>A0A2N5M765_9BACI</name>